<gene>
    <name evidence="1" type="ORF">A9Q84_11150</name>
</gene>
<dbReference type="Proteomes" id="UP000196531">
    <property type="component" value="Unassembled WGS sequence"/>
</dbReference>
<evidence type="ECO:0000313" key="1">
    <source>
        <dbReference type="EMBL" id="OUR96886.1"/>
    </source>
</evidence>
<protein>
    <submittedName>
        <fullName evidence="1">Uncharacterized protein</fullName>
    </submittedName>
</protein>
<sequence>MSSKVMDIKALIKLGNLDSKSEAEDIYMNLSLKFKNYTDGISKVKAIRNKYNLSFKAAVECALDASQLQMLKTMQKK</sequence>
<reference evidence="2" key="1">
    <citation type="journal article" date="2017" name="Proc. Natl. Acad. Sci. U.S.A.">
        <title>Simulation of Deepwater Horizon oil plume reveals substrate specialization within a complex community of hydrocarbon-degraders.</title>
        <authorList>
            <person name="Hu P."/>
            <person name="Dubinsky E.A."/>
            <person name="Probst A.J."/>
            <person name="Wang J."/>
            <person name="Sieber C.M.K."/>
            <person name="Tom L.M."/>
            <person name="Gardinali P."/>
            <person name="Banfield J.F."/>
            <person name="Atlas R.M."/>
            <person name="Andersen G.L."/>
        </authorList>
    </citation>
    <scope>NUCLEOTIDE SEQUENCE [LARGE SCALE GENOMIC DNA]</scope>
</reference>
<comment type="caution">
    <text evidence="1">The sequence shown here is derived from an EMBL/GenBank/DDBJ whole genome shotgun (WGS) entry which is preliminary data.</text>
</comment>
<evidence type="ECO:0000313" key="2">
    <source>
        <dbReference type="Proteomes" id="UP000196531"/>
    </source>
</evidence>
<dbReference type="AlphaFoldDB" id="A0A1Y5F7J0"/>
<accession>A0A1Y5F7J0</accession>
<dbReference type="EMBL" id="MAAO01000006">
    <property type="protein sequence ID" value="OUR96886.1"/>
    <property type="molecule type" value="Genomic_DNA"/>
</dbReference>
<name>A0A1Y5F7J0_9BACT</name>
<organism evidence="1 2">
    <name type="scientific">Halobacteriovorax marinus</name>
    <dbReference type="NCBI Taxonomy" id="97084"/>
    <lineage>
        <taxon>Bacteria</taxon>
        <taxon>Pseudomonadati</taxon>
        <taxon>Bdellovibrionota</taxon>
        <taxon>Bacteriovoracia</taxon>
        <taxon>Bacteriovoracales</taxon>
        <taxon>Halobacteriovoraceae</taxon>
        <taxon>Halobacteriovorax</taxon>
    </lineage>
</organism>
<proteinExistence type="predicted"/>